<gene>
    <name evidence="2" type="ORF">Q7C36_006979</name>
</gene>
<feature type="compositionally biased region" description="Basic and acidic residues" evidence="1">
    <location>
        <begin position="30"/>
        <end position="43"/>
    </location>
</feature>
<feature type="compositionally biased region" description="Basic and acidic residues" evidence="1">
    <location>
        <begin position="1"/>
        <end position="22"/>
    </location>
</feature>
<sequence length="354" mass="40015">MSFFCTEERFSKMRRSQKETHEQQTILEIKGGKKDILSSKKTEMTITPDLSSSAPPQQTEGPEGDPAHSEDSPGAIEKENIHLSPIKTTRSTPPTKFSGQVDLADAGLAAKNPEMLRFFERSQRLDLNRFSSFRDMMRWEKKNEYKYSLDATEKENIHLPPINTTKTIPPLMILEEVEGADAVLRPKSPKTPKRQRMDTVGLSPFRAMMCEEKADDQKQLLNIMEPVTSIYMMNYSAKQKGVVTFNVEEDVQTLKDNINSIRMSTYIQLYKESDQSSVPELKYEDEGILAAPESMHELAGPLTSKVKSDFVLTASVFEKTRPLDVTSQRIQMTGCQEYAWPVPSPPSGDKPNVP</sequence>
<organism evidence="2 3">
    <name type="scientific">Tachysurus vachellii</name>
    <name type="common">Darkbarbel catfish</name>
    <name type="synonym">Pelteobagrus vachellii</name>
    <dbReference type="NCBI Taxonomy" id="175792"/>
    <lineage>
        <taxon>Eukaryota</taxon>
        <taxon>Metazoa</taxon>
        <taxon>Chordata</taxon>
        <taxon>Craniata</taxon>
        <taxon>Vertebrata</taxon>
        <taxon>Euteleostomi</taxon>
        <taxon>Actinopterygii</taxon>
        <taxon>Neopterygii</taxon>
        <taxon>Teleostei</taxon>
        <taxon>Ostariophysi</taxon>
        <taxon>Siluriformes</taxon>
        <taxon>Bagridae</taxon>
        <taxon>Tachysurus</taxon>
    </lineage>
</organism>
<feature type="region of interest" description="Disordered" evidence="1">
    <location>
        <begin position="1"/>
        <end position="74"/>
    </location>
</feature>
<dbReference type="AlphaFoldDB" id="A0AA88T1Z2"/>
<name>A0AA88T1Z2_TACVA</name>
<keyword evidence="3" id="KW-1185">Reference proteome</keyword>
<feature type="compositionally biased region" description="Basic and acidic residues" evidence="1">
    <location>
        <begin position="65"/>
        <end position="74"/>
    </location>
</feature>
<dbReference type="EMBL" id="JAVHJS010000006">
    <property type="protein sequence ID" value="KAK2855110.1"/>
    <property type="molecule type" value="Genomic_DNA"/>
</dbReference>
<evidence type="ECO:0000256" key="1">
    <source>
        <dbReference type="SAM" id="MobiDB-lite"/>
    </source>
</evidence>
<proteinExistence type="predicted"/>
<accession>A0AA88T1Z2</accession>
<comment type="caution">
    <text evidence="2">The sequence shown here is derived from an EMBL/GenBank/DDBJ whole genome shotgun (WGS) entry which is preliminary data.</text>
</comment>
<protein>
    <submittedName>
        <fullName evidence="2">Uncharacterized protein</fullName>
    </submittedName>
</protein>
<feature type="compositionally biased region" description="Polar residues" evidence="1">
    <location>
        <begin position="44"/>
        <end position="60"/>
    </location>
</feature>
<reference evidence="2" key="1">
    <citation type="submission" date="2023-08" db="EMBL/GenBank/DDBJ databases">
        <title>Pelteobagrus vachellii genome.</title>
        <authorList>
            <person name="Liu H."/>
        </authorList>
    </citation>
    <scope>NUCLEOTIDE SEQUENCE</scope>
    <source>
        <strain evidence="2">PRFRI_2022a</strain>
        <tissue evidence="2">Muscle</tissue>
    </source>
</reference>
<evidence type="ECO:0000313" key="2">
    <source>
        <dbReference type="EMBL" id="KAK2855110.1"/>
    </source>
</evidence>
<dbReference type="Proteomes" id="UP001187315">
    <property type="component" value="Unassembled WGS sequence"/>
</dbReference>
<evidence type="ECO:0000313" key="3">
    <source>
        <dbReference type="Proteomes" id="UP001187315"/>
    </source>
</evidence>